<dbReference type="Gene3D" id="3.10.450.530">
    <property type="entry name" value="Ribonuclease toxin, BrnT, of type II toxin-antitoxin system"/>
    <property type="match status" value="1"/>
</dbReference>
<dbReference type="AlphaFoldDB" id="A0A1F7Y4Z2"/>
<dbReference type="InterPro" id="IPR038573">
    <property type="entry name" value="BrnT_sf"/>
</dbReference>
<dbReference type="InterPro" id="IPR007460">
    <property type="entry name" value="BrnT_toxin"/>
</dbReference>
<evidence type="ECO:0008006" key="3">
    <source>
        <dbReference type="Google" id="ProtNLM"/>
    </source>
</evidence>
<gene>
    <name evidence="1" type="ORF">A2714_05435</name>
</gene>
<dbReference type="EMBL" id="MGGE01000009">
    <property type="protein sequence ID" value="OGM21708.1"/>
    <property type="molecule type" value="Genomic_DNA"/>
</dbReference>
<organism evidence="1 2">
    <name type="scientific">Candidatus Woesebacteria bacterium RIFCSPHIGHO2_01_FULL_38_9</name>
    <dbReference type="NCBI Taxonomy" id="1802492"/>
    <lineage>
        <taxon>Bacteria</taxon>
        <taxon>Candidatus Woeseibacteriota</taxon>
    </lineage>
</organism>
<comment type="caution">
    <text evidence="1">The sequence shown here is derived from an EMBL/GenBank/DDBJ whole genome shotgun (WGS) entry which is preliminary data.</text>
</comment>
<name>A0A1F7Y4Z2_9BACT</name>
<dbReference type="Proteomes" id="UP000178419">
    <property type="component" value="Unassembled WGS sequence"/>
</dbReference>
<dbReference type="Pfam" id="PF04365">
    <property type="entry name" value="BrnT_toxin"/>
    <property type="match status" value="1"/>
</dbReference>
<sequence length="98" mass="11471">MLVPDLSKIKGFQWDKGNVEKSYLKHGISIKKAEEIFLDVKLLLLEDIKHSQKEERFIAIGETIQNKILFAVFTVRGDKVRIISIRNANKKERIQYEK</sequence>
<accession>A0A1F7Y4Z2</accession>
<reference evidence="1 2" key="1">
    <citation type="journal article" date="2016" name="Nat. Commun.">
        <title>Thousands of microbial genomes shed light on interconnected biogeochemical processes in an aquifer system.</title>
        <authorList>
            <person name="Anantharaman K."/>
            <person name="Brown C.T."/>
            <person name="Hug L.A."/>
            <person name="Sharon I."/>
            <person name="Castelle C.J."/>
            <person name="Probst A.J."/>
            <person name="Thomas B.C."/>
            <person name="Singh A."/>
            <person name="Wilkins M.J."/>
            <person name="Karaoz U."/>
            <person name="Brodie E.L."/>
            <person name="Williams K.H."/>
            <person name="Hubbard S.S."/>
            <person name="Banfield J.F."/>
        </authorList>
    </citation>
    <scope>NUCLEOTIDE SEQUENCE [LARGE SCALE GENOMIC DNA]</scope>
</reference>
<evidence type="ECO:0000313" key="2">
    <source>
        <dbReference type="Proteomes" id="UP000178419"/>
    </source>
</evidence>
<protein>
    <recommendedName>
        <fullName evidence="3">Toxin</fullName>
    </recommendedName>
</protein>
<proteinExistence type="predicted"/>
<evidence type="ECO:0000313" key="1">
    <source>
        <dbReference type="EMBL" id="OGM21708.1"/>
    </source>
</evidence>